<evidence type="ECO:0000256" key="1">
    <source>
        <dbReference type="SAM" id="MobiDB-lite"/>
    </source>
</evidence>
<feature type="compositionally biased region" description="Basic residues" evidence="1">
    <location>
        <begin position="175"/>
        <end position="191"/>
    </location>
</feature>
<keyword evidence="2" id="KW-0732">Signal</keyword>
<feature type="region of interest" description="Disordered" evidence="1">
    <location>
        <begin position="136"/>
        <end position="226"/>
    </location>
</feature>
<name>A0A316YFL5_9BASI</name>
<dbReference type="Proteomes" id="UP000245768">
    <property type="component" value="Unassembled WGS sequence"/>
</dbReference>
<feature type="compositionally biased region" description="Basic and acidic residues" evidence="1">
    <location>
        <begin position="214"/>
        <end position="226"/>
    </location>
</feature>
<feature type="region of interest" description="Disordered" evidence="1">
    <location>
        <begin position="68"/>
        <end position="98"/>
    </location>
</feature>
<evidence type="ECO:0000313" key="3">
    <source>
        <dbReference type="EMBL" id="PWN87408.1"/>
    </source>
</evidence>
<feature type="compositionally biased region" description="Polar residues" evidence="1">
    <location>
        <begin position="72"/>
        <end position="88"/>
    </location>
</feature>
<organism evidence="3 4">
    <name type="scientific">Acaromyces ingoldii</name>
    <dbReference type="NCBI Taxonomy" id="215250"/>
    <lineage>
        <taxon>Eukaryota</taxon>
        <taxon>Fungi</taxon>
        <taxon>Dikarya</taxon>
        <taxon>Basidiomycota</taxon>
        <taxon>Ustilaginomycotina</taxon>
        <taxon>Exobasidiomycetes</taxon>
        <taxon>Exobasidiales</taxon>
        <taxon>Cryptobasidiaceae</taxon>
        <taxon>Acaromyces</taxon>
    </lineage>
</organism>
<proteinExistence type="predicted"/>
<dbReference type="EMBL" id="KZ819640">
    <property type="protein sequence ID" value="PWN87408.1"/>
    <property type="molecule type" value="Genomic_DNA"/>
</dbReference>
<dbReference type="InParanoid" id="A0A316YFL5"/>
<evidence type="ECO:0000313" key="4">
    <source>
        <dbReference type="Proteomes" id="UP000245768"/>
    </source>
</evidence>
<dbReference type="AlphaFoldDB" id="A0A316YFL5"/>
<keyword evidence="4" id="KW-1185">Reference proteome</keyword>
<gene>
    <name evidence="3" type="ORF">FA10DRAFT_262560</name>
</gene>
<evidence type="ECO:0000256" key="2">
    <source>
        <dbReference type="SAM" id="SignalP"/>
    </source>
</evidence>
<feature type="chain" id="PRO_5016312000" evidence="2">
    <location>
        <begin position="18"/>
        <end position="281"/>
    </location>
</feature>
<feature type="signal peptide" evidence="2">
    <location>
        <begin position="1"/>
        <end position="17"/>
    </location>
</feature>
<dbReference type="RefSeq" id="XP_025374606.1">
    <property type="nucleotide sequence ID" value="XM_025520134.1"/>
</dbReference>
<dbReference type="GeneID" id="37042050"/>
<protein>
    <submittedName>
        <fullName evidence="3">Uncharacterized protein</fullName>
    </submittedName>
</protein>
<feature type="compositionally biased region" description="Basic and acidic residues" evidence="1">
    <location>
        <begin position="192"/>
        <end position="203"/>
    </location>
</feature>
<accession>A0A316YFL5</accession>
<sequence length="281" mass="32060">MISLVLCLAVLTSFGAATVVPPHNEDVSTNTRQWQDLSGTAQQSVLFKRMNRGHDNFDPFESFGGFFDHQNDIPNAQPSSGTASQSRSHGILPDESHNSHETYLPAAWDMSHYQSYAQYPSDFYAQDPSDFYTQSDYWSHDSHIQPHGQDFPETHSPQHLSHDHDSTGSGDEKIKSKRKRKQRSGKQRSGKQRSEASERDQSSRSKWKASQGPSDRKVAQPKFPEKVTTREQLEVAMTFYRHEQTFKETNNKNDLLLLPEEAAVLSKKMKKLCPERCFVQN</sequence>
<reference evidence="3 4" key="1">
    <citation type="journal article" date="2018" name="Mol. Biol. Evol.">
        <title>Broad Genomic Sampling Reveals a Smut Pathogenic Ancestry of the Fungal Clade Ustilaginomycotina.</title>
        <authorList>
            <person name="Kijpornyongpan T."/>
            <person name="Mondo S.J."/>
            <person name="Barry K."/>
            <person name="Sandor L."/>
            <person name="Lee J."/>
            <person name="Lipzen A."/>
            <person name="Pangilinan J."/>
            <person name="LaButti K."/>
            <person name="Hainaut M."/>
            <person name="Henrissat B."/>
            <person name="Grigoriev I.V."/>
            <person name="Spatafora J.W."/>
            <person name="Aime M.C."/>
        </authorList>
    </citation>
    <scope>NUCLEOTIDE SEQUENCE [LARGE SCALE GENOMIC DNA]</scope>
    <source>
        <strain evidence="3 4">MCA 4198</strain>
    </source>
</reference>
<feature type="compositionally biased region" description="Basic and acidic residues" evidence="1">
    <location>
        <begin position="160"/>
        <end position="174"/>
    </location>
</feature>